<sequence length="253" mass="28792">MHYFKRNIGDYHKKAGRLSMLEHGAYTLLIDSCYDRERFPTMDEAIDWCWARTDEEIAAVRFVLGKFFELVEGRYVQARIQEEIDAYHAKALKNKEIAEEREAKRRTAREKPCTERAHGVNDSPPNQEPRTKNQQPDKEPPPSPRKRGNGFDASAIDLPNWLDREDWQGWVADRKARKKPVTQEAAKLQLKQLADLRAEGHQPSAVIANSIASGYQGLYPPRTQTRTKSNGGTAHGNFSQQDYHAGVAADGTF</sequence>
<dbReference type="InterPro" id="IPR010781">
    <property type="entry name" value="DUF1376"/>
</dbReference>
<accession>A0ABY8GRW3</accession>
<organism evidence="2 3">
    <name type="scientific">Achromobacter spanius</name>
    <dbReference type="NCBI Taxonomy" id="217203"/>
    <lineage>
        <taxon>Bacteria</taxon>
        <taxon>Pseudomonadati</taxon>
        <taxon>Pseudomonadota</taxon>
        <taxon>Betaproteobacteria</taxon>
        <taxon>Burkholderiales</taxon>
        <taxon>Alcaligenaceae</taxon>
        <taxon>Achromobacter</taxon>
    </lineage>
</organism>
<feature type="region of interest" description="Disordered" evidence="1">
    <location>
        <begin position="226"/>
        <end position="253"/>
    </location>
</feature>
<gene>
    <name evidence="2" type="ORF">P8T11_25055</name>
</gene>
<feature type="compositionally biased region" description="Basic and acidic residues" evidence="1">
    <location>
        <begin position="100"/>
        <end position="119"/>
    </location>
</feature>
<feature type="compositionally biased region" description="Polar residues" evidence="1">
    <location>
        <begin position="226"/>
        <end position="242"/>
    </location>
</feature>
<keyword evidence="3" id="KW-1185">Reference proteome</keyword>
<evidence type="ECO:0000313" key="2">
    <source>
        <dbReference type="EMBL" id="WFP07542.1"/>
    </source>
</evidence>
<dbReference type="EMBL" id="CP121261">
    <property type="protein sequence ID" value="WFP07542.1"/>
    <property type="molecule type" value="Genomic_DNA"/>
</dbReference>
<feature type="compositionally biased region" description="Basic and acidic residues" evidence="1">
    <location>
        <begin position="129"/>
        <end position="140"/>
    </location>
</feature>
<evidence type="ECO:0000256" key="1">
    <source>
        <dbReference type="SAM" id="MobiDB-lite"/>
    </source>
</evidence>
<feature type="region of interest" description="Disordered" evidence="1">
    <location>
        <begin position="100"/>
        <end position="158"/>
    </location>
</feature>
<dbReference type="Proteomes" id="UP001214170">
    <property type="component" value="Chromosome"/>
</dbReference>
<reference evidence="2 3" key="1">
    <citation type="submission" date="2023-03" db="EMBL/GenBank/DDBJ databases">
        <title>Achromobacter spanius LIG8.</title>
        <authorList>
            <person name="Shrestha S."/>
        </authorList>
    </citation>
    <scope>NUCLEOTIDE SEQUENCE [LARGE SCALE GENOMIC DNA]</scope>
    <source>
        <strain evidence="2 3">LIG8</strain>
    </source>
</reference>
<proteinExistence type="predicted"/>
<dbReference type="Pfam" id="PF07120">
    <property type="entry name" value="DUF1376"/>
    <property type="match status" value="1"/>
</dbReference>
<dbReference type="RefSeq" id="WP_268079528.1">
    <property type="nucleotide sequence ID" value="NZ_CP106885.1"/>
</dbReference>
<protein>
    <submittedName>
        <fullName evidence="2">YdaU family protein</fullName>
    </submittedName>
</protein>
<name>A0ABY8GRW3_9BURK</name>
<evidence type="ECO:0000313" key="3">
    <source>
        <dbReference type="Proteomes" id="UP001214170"/>
    </source>
</evidence>